<evidence type="ECO:0000313" key="1">
    <source>
        <dbReference type="EMBL" id="GAA3859119.1"/>
    </source>
</evidence>
<sequence length="79" mass="9037">MFTLRNRYRINRAFRLSPQDDVNRIEKLPMPERAAQSIFTLDSCFDDSESEKAFLQCICRGGIAAIRPVDATEPRMSVA</sequence>
<organism evidence="1 2">
    <name type="scientific">Celeribacter arenosi</name>
    <dbReference type="NCBI Taxonomy" id="792649"/>
    <lineage>
        <taxon>Bacteria</taxon>
        <taxon>Pseudomonadati</taxon>
        <taxon>Pseudomonadota</taxon>
        <taxon>Alphaproteobacteria</taxon>
        <taxon>Rhodobacterales</taxon>
        <taxon>Roseobacteraceae</taxon>
        <taxon>Celeribacter</taxon>
    </lineage>
</organism>
<comment type="caution">
    <text evidence="1">The sequence shown here is derived from an EMBL/GenBank/DDBJ whole genome shotgun (WGS) entry which is preliminary data.</text>
</comment>
<dbReference type="Proteomes" id="UP001399917">
    <property type="component" value="Unassembled WGS sequence"/>
</dbReference>
<keyword evidence="2" id="KW-1185">Reference proteome</keyword>
<gene>
    <name evidence="1" type="ORF">GCM10022404_07420</name>
</gene>
<accession>A0ABP7JYD2</accession>
<name>A0ABP7JYD2_9RHOB</name>
<reference evidence="2" key="1">
    <citation type="journal article" date="2019" name="Int. J. Syst. Evol. Microbiol.">
        <title>The Global Catalogue of Microorganisms (GCM) 10K type strain sequencing project: providing services to taxonomists for standard genome sequencing and annotation.</title>
        <authorList>
            <consortium name="The Broad Institute Genomics Platform"/>
            <consortium name="The Broad Institute Genome Sequencing Center for Infectious Disease"/>
            <person name="Wu L."/>
            <person name="Ma J."/>
        </authorList>
    </citation>
    <scope>NUCLEOTIDE SEQUENCE [LARGE SCALE GENOMIC DNA]</scope>
    <source>
        <strain evidence="2">JCM 17190</strain>
    </source>
</reference>
<dbReference type="EMBL" id="BAABDF010000003">
    <property type="protein sequence ID" value="GAA3859119.1"/>
    <property type="molecule type" value="Genomic_DNA"/>
</dbReference>
<proteinExistence type="predicted"/>
<evidence type="ECO:0000313" key="2">
    <source>
        <dbReference type="Proteomes" id="UP001399917"/>
    </source>
</evidence>
<protein>
    <submittedName>
        <fullName evidence="1">Uncharacterized protein</fullName>
    </submittedName>
</protein>